<gene>
    <name evidence="5" type="ORF">ACFPM8_09650</name>
</gene>
<name>A0ABW0MAZ7_9BURK</name>
<evidence type="ECO:0000313" key="5">
    <source>
        <dbReference type="EMBL" id="MFC5474222.1"/>
    </source>
</evidence>
<dbReference type="InterPro" id="IPR028081">
    <property type="entry name" value="Leu-bd"/>
</dbReference>
<dbReference type="Proteomes" id="UP001596045">
    <property type="component" value="Unassembled WGS sequence"/>
</dbReference>
<dbReference type="RefSeq" id="WP_378997290.1">
    <property type="nucleotide sequence ID" value="NZ_JBHSMT010000013.1"/>
</dbReference>
<reference evidence="6" key="1">
    <citation type="journal article" date="2019" name="Int. J. Syst. Evol. Microbiol.">
        <title>The Global Catalogue of Microorganisms (GCM) 10K type strain sequencing project: providing services to taxonomists for standard genome sequencing and annotation.</title>
        <authorList>
            <consortium name="The Broad Institute Genomics Platform"/>
            <consortium name="The Broad Institute Genome Sequencing Center for Infectious Disease"/>
            <person name="Wu L."/>
            <person name="Ma J."/>
        </authorList>
    </citation>
    <scope>NUCLEOTIDE SEQUENCE [LARGE SCALE GENOMIC DNA]</scope>
    <source>
        <strain evidence="6">JCM 17066</strain>
    </source>
</reference>
<sequence>MKLNLILCKSLSSIVLCLLLTINATAADTIIVGQAIDLSGPNADLGRDYVAGIKTYFDVINARGGINGRRIQYLVRDDRGQSGQAAKAVTQLIEQDHINYLFGGIGDDATQTVLNAPAFKRSGLTLYAPLAGADYQKEPRILLWRPSYLQEVRYIFSHFGKLGIKDIGVVYQESAATADAYRSLTAQMQESGVKLSAIVRLTNGSTQMSAEAARLALAKPGFVLMIADTVNAGLFLKEFRKYAPQTFVAGSSLTNLTTLRQLAGIKAVEWTVFSQVVPNPNVGSSAIQLEHVNTMKKYRDEPVSALTLEGFIAAKSWTRLLQTVKRGNQGQADYSVPDAGFDVGGYVVGATPNSRHLSNYIDIALFNKANGLTF</sequence>
<evidence type="ECO:0000256" key="2">
    <source>
        <dbReference type="ARBA" id="ARBA00022729"/>
    </source>
</evidence>
<dbReference type="PANTHER" id="PTHR47235">
    <property type="entry name" value="BLR6548 PROTEIN"/>
    <property type="match status" value="1"/>
</dbReference>
<dbReference type="PANTHER" id="PTHR47235:SF1">
    <property type="entry name" value="BLR6548 PROTEIN"/>
    <property type="match status" value="1"/>
</dbReference>
<evidence type="ECO:0000256" key="1">
    <source>
        <dbReference type="ARBA" id="ARBA00010062"/>
    </source>
</evidence>
<dbReference type="SUPFAM" id="SSF53822">
    <property type="entry name" value="Periplasmic binding protein-like I"/>
    <property type="match status" value="1"/>
</dbReference>
<evidence type="ECO:0000256" key="3">
    <source>
        <dbReference type="SAM" id="SignalP"/>
    </source>
</evidence>
<feature type="signal peptide" evidence="3">
    <location>
        <begin position="1"/>
        <end position="26"/>
    </location>
</feature>
<dbReference type="EMBL" id="JBHSMT010000013">
    <property type="protein sequence ID" value="MFC5474222.1"/>
    <property type="molecule type" value="Genomic_DNA"/>
</dbReference>
<organism evidence="5 6">
    <name type="scientific">Paraherbaspirillum soli</name>
    <dbReference type="NCBI Taxonomy" id="631222"/>
    <lineage>
        <taxon>Bacteria</taxon>
        <taxon>Pseudomonadati</taxon>
        <taxon>Pseudomonadota</taxon>
        <taxon>Betaproteobacteria</taxon>
        <taxon>Burkholderiales</taxon>
        <taxon>Oxalobacteraceae</taxon>
        <taxon>Paraherbaspirillum</taxon>
    </lineage>
</organism>
<proteinExistence type="inferred from homology"/>
<evidence type="ECO:0000259" key="4">
    <source>
        <dbReference type="Pfam" id="PF13458"/>
    </source>
</evidence>
<dbReference type="Gene3D" id="3.40.50.2300">
    <property type="match status" value="2"/>
</dbReference>
<comment type="similarity">
    <text evidence="1">Belongs to the leucine-binding protein family.</text>
</comment>
<keyword evidence="2 3" id="KW-0732">Signal</keyword>
<protein>
    <submittedName>
        <fullName evidence="5">ABC transporter substrate-binding protein</fullName>
    </submittedName>
</protein>
<feature type="chain" id="PRO_5045771130" evidence="3">
    <location>
        <begin position="27"/>
        <end position="374"/>
    </location>
</feature>
<feature type="domain" description="Leucine-binding protein" evidence="4">
    <location>
        <begin position="30"/>
        <end position="325"/>
    </location>
</feature>
<accession>A0ABW0MAZ7</accession>
<keyword evidence="6" id="KW-1185">Reference proteome</keyword>
<dbReference type="CDD" id="cd06326">
    <property type="entry name" value="PBP1_ABC_ligand_binding-like"/>
    <property type="match status" value="1"/>
</dbReference>
<comment type="caution">
    <text evidence="5">The sequence shown here is derived from an EMBL/GenBank/DDBJ whole genome shotgun (WGS) entry which is preliminary data.</text>
</comment>
<dbReference type="Pfam" id="PF13458">
    <property type="entry name" value="Peripla_BP_6"/>
    <property type="match status" value="1"/>
</dbReference>
<dbReference type="InterPro" id="IPR028082">
    <property type="entry name" value="Peripla_BP_I"/>
</dbReference>
<evidence type="ECO:0000313" key="6">
    <source>
        <dbReference type="Proteomes" id="UP001596045"/>
    </source>
</evidence>